<name>A0AAV7R9J5_PLEWA</name>
<evidence type="ECO:0000313" key="3">
    <source>
        <dbReference type="Proteomes" id="UP001066276"/>
    </source>
</evidence>
<reference evidence="2" key="1">
    <citation type="journal article" date="2022" name="bioRxiv">
        <title>Sequencing and chromosome-scale assembly of the giantPleurodeles waltlgenome.</title>
        <authorList>
            <person name="Brown T."/>
            <person name="Elewa A."/>
            <person name="Iarovenko S."/>
            <person name="Subramanian E."/>
            <person name="Araus A.J."/>
            <person name="Petzold A."/>
            <person name="Susuki M."/>
            <person name="Suzuki K.-i.T."/>
            <person name="Hayashi T."/>
            <person name="Toyoda A."/>
            <person name="Oliveira C."/>
            <person name="Osipova E."/>
            <person name="Leigh N.D."/>
            <person name="Simon A."/>
            <person name="Yun M.H."/>
        </authorList>
    </citation>
    <scope>NUCLEOTIDE SEQUENCE</scope>
    <source>
        <strain evidence="2">20211129_DDA</strain>
        <tissue evidence="2">Liver</tissue>
    </source>
</reference>
<feature type="region of interest" description="Disordered" evidence="1">
    <location>
        <begin position="1"/>
        <end position="177"/>
    </location>
</feature>
<accession>A0AAV7R9J5</accession>
<dbReference type="Proteomes" id="UP001066276">
    <property type="component" value="Chromosome 5"/>
</dbReference>
<feature type="region of interest" description="Disordered" evidence="1">
    <location>
        <begin position="197"/>
        <end position="216"/>
    </location>
</feature>
<dbReference type="EMBL" id="JANPWB010000009">
    <property type="protein sequence ID" value="KAJ1149466.1"/>
    <property type="molecule type" value="Genomic_DNA"/>
</dbReference>
<protein>
    <submittedName>
        <fullName evidence="2">Uncharacterized protein</fullName>
    </submittedName>
</protein>
<organism evidence="2 3">
    <name type="scientific">Pleurodeles waltl</name>
    <name type="common">Iberian ribbed newt</name>
    <dbReference type="NCBI Taxonomy" id="8319"/>
    <lineage>
        <taxon>Eukaryota</taxon>
        <taxon>Metazoa</taxon>
        <taxon>Chordata</taxon>
        <taxon>Craniata</taxon>
        <taxon>Vertebrata</taxon>
        <taxon>Euteleostomi</taxon>
        <taxon>Amphibia</taxon>
        <taxon>Batrachia</taxon>
        <taxon>Caudata</taxon>
        <taxon>Salamandroidea</taxon>
        <taxon>Salamandridae</taxon>
        <taxon>Pleurodelinae</taxon>
        <taxon>Pleurodeles</taxon>
    </lineage>
</organism>
<feature type="compositionally biased region" description="Low complexity" evidence="1">
    <location>
        <begin position="129"/>
        <end position="141"/>
    </location>
</feature>
<proteinExistence type="predicted"/>
<gene>
    <name evidence="2" type="ORF">NDU88_002274</name>
</gene>
<feature type="compositionally biased region" description="Basic and acidic residues" evidence="1">
    <location>
        <begin position="142"/>
        <end position="152"/>
    </location>
</feature>
<sequence>MEGRGVQGVYSSGSSDFEEVERDGEGGYSVGVEDHSEGFLFNDPLGLLQGERRGSEDGDPGELLTGSAPWEEEKAGSSAASWMAPRRGEGTVRVKASARRSHTRSGFAPTSGMVSRAKRPGHASGGEGPQAVPRRPRTPAVRVKDLIKRARLGEGWGDTDWEDAGEDERLDYDEDSVEEGARGGRVLYCRLEQVQAEAENGHMTDENEWEENKTRQRQIERGWIVAGLRK</sequence>
<evidence type="ECO:0000313" key="2">
    <source>
        <dbReference type="EMBL" id="KAJ1149466.1"/>
    </source>
</evidence>
<feature type="compositionally biased region" description="Basic and acidic residues" evidence="1">
    <location>
        <begin position="199"/>
        <end position="216"/>
    </location>
</feature>
<feature type="compositionally biased region" description="Acidic residues" evidence="1">
    <location>
        <begin position="157"/>
        <end position="177"/>
    </location>
</feature>
<dbReference type="AlphaFoldDB" id="A0AAV7R9J5"/>
<evidence type="ECO:0000256" key="1">
    <source>
        <dbReference type="SAM" id="MobiDB-lite"/>
    </source>
</evidence>
<keyword evidence="3" id="KW-1185">Reference proteome</keyword>
<comment type="caution">
    <text evidence="2">The sequence shown here is derived from an EMBL/GenBank/DDBJ whole genome shotgun (WGS) entry which is preliminary data.</text>
</comment>